<protein>
    <submittedName>
        <fullName evidence="2">Uncharacterized protein</fullName>
    </submittedName>
</protein>
<dbReference type="Proteomes" id="UP000576821">
    <property type="component" value="Unassembled WGS sequence"/>
</dbReference>
<reference evidence="2 3" key="1">
    <citation type="submission" date="2020-03" db="EMBL/GenBank/DDBJ databases">
        <title>Genomic Encyclopedia of Type Strains, Phase IV (KMG-IV): sequencing the most valuable type-strain genomes for metagenomic binning, comparative biology and taxonomic classification.</title>
        <authorList>
            <person name="Goeker M."/>
        </authorList>
    </citation>
    <scope>NUCLEOTIDE SEQUENCE [LARGE SCALE GENOMIC DNA]</scope>
    <source>
        <strain evidence="2 3">DSM 21299</strain>
    </source>
</reference>
<name>A0A846MGG5_9SPHN</name>
<comment type="caution">
    <text evidence="2">The sequence shown here is derived from an EMBL/GenBank/DDBJ whole genome shotgun (WGS) entry which is preliminary data.</text>
</comment>
<proteinExistence type="predicted"/>
<dbReference type="EMBL" id="JAASQR010000003">
    <property type="protein sequence ID" value="NIJ17305.1"/>
    <property type="molecule type" value="Genomic_DNA"/>
</dbReference>
<feature type="compositionally biased region" description="Basic and acidic residues" evidence="1">
    <location>
        <begin position="1"/>
        <end position="25"/>
    </location>
</feature>
<gene>
    <name evidence="2" type="ORF">FHS54_002294</name>
</gene>
<evidence type="ECO:0000313" key="3">
    <source>
        <dbReference type="Proteomes" id="UP000576821"/>
    </source>
</evidence>
<evidence type="ECO:0000313" key="2">
    <source>
        <dbReference type="EMBL" id="NIJ17305.1"/>
    </source>
</evidence>
<dbReference type="AlphaFoldDB" id="A0A846MGG5"/>
<organism evidence="2 3">
    <name type="scientific">Sphingobium vermicomposti</name>
    <dbReference type="NCBI Taxonomy" id="529005"/>
    <lineage>
        <taxon>Bacteria</taxon>
        <taxon>Pseudomonadati</taxon>
        <taxon>Pseudomonadota</taxon>
        <taxon>Alphaproteobacteria</taxon>
        <taxon>Sphingomonadales</taxon>
        <taxon>Sphingomonadaceae</taxon>
        <taxon>Sphingobium</taxon>
    </lineage>
</organism>
<accession>A0A846MGG5</accession>
<feature type="region of interest" description="Disordered" evidence="1">
    <location>
        <begin position="1"/>
        <end position="32"/>
    </location>
</feature>
<sequence>MEARMPSKGEARGTSHWAQVREGRASPRRPASQETYRCMVALALGPGIGPGTVFRLSDEAAQGRIGARGGLASSSVVHWPRVRRPWAHVA</sequence>
<evidence type="ECO:0000256" key="1">
    <source>
        <dbReference type="SAM" id="MobiDB-lite"/>
    </source>
</evidence>
<keyword evidence="3" id="KW-1185">Reference proteome</keyword>